<keyword evidence="1" id="KW-0472">Membrane</keyword>
<dbReference type="Proteomes" id="UP000244962">
    <property type="component" value="Unassembled WGS sequence"/>
</dbReference>
<dbReference type="RefSeq" id="WP_108389866.1">
    <property type="nucleotide sequence ID" value="NZ_CP026949.1"/>
</dbReference>
<evidence type="ECO:0008006" key="4">
    <source>
        <dbReference type="Google" id="ProtNLM"/>
    </source>
</evidence>
<organism evidence="2 3">
    <name type="scientific">Mycetocola zhujimingii</name>
    <dbReference type="NCBI Taxonomy" id="2079792"/>
    <lineage>
        <taxon>Bacteria</taxon>
        <taxon>Bacillati</taxon>
        <taxon>Actinomycetota</taxon>
        <taxon>Actinomycetes</taxon>
        <taxon>Micrococcales</taxon>
        <taxon>Microbacteriaceae</taxon>
        <taxon>Mycetocola</taxon>
    </lineage>
</organism>
<dbReference type="KEGG" id="myl:C3E77_00545"/>
<accession>A0A2U1TDE0</accession>
<dbReference type="EMBL" id="QEFB01000009">
    <property type="protein sequence ID" value="PWC06830.1"/>
    <property type="molecule type" value="Genomic_DNA"/>
</dbReference>
<keyword evidence="1" id="KW-0812">Transmembrane</keyword>
<dbReference type="AlphaFoldDB" id="A0A2U1TDE0"/>
<evidence type="ECO:0000313" key="2">
    <source>
        <dbReference type="EMBL" id="PWC06830.1"/>
    </source>
</evidence>
<evidence type="ECO:0000313" key="3">
    <source>
        <dbReference type="Proteomes" id="UP000244962"/>
    </source>
</evidence>
<evidence type="ECO:0000256" key="1">
    <source>
        <dbReference type="SAM" id="Phobius"/>
    </source>
</evidence>
<keyword evidence="3" id="KW-1185">Reference proteome</keyword>
<dbReference type="OrthoDB" id="5126074at2"/>
<protein>
    <recommendedName>
        <fullName evidence="4">DUF3618 domain-containing protein</fullName>
    </recommendedName>
</protein>
<keyword evidence="1" id="KW-1133">Transmembrane helix</keyword>
<name>A0A2U1TDE0_9MICO</name>
<reference evidence="3" key="1">
    <citation type="submission" date="2018-04" db="EMBL/GenBank/DDBJ databases">
        <authorList>
            <person name="Liu S."/>
            <person name="Wang Z."/>
            <person name="Li J."/>
        </authorList>
    </citation>
    <scope>NUCLEOTIDE SEQUENCE [LARGE SCALE GENOMIC DNA]</scope>
    <source>
        <strain evidence="3">622</strain>
    </source>
</reference>
<gene>
    <name evidence="2" type="ORF">DF223_09415</name>
</gene>
<sequence>MTVTNPGSNPGSPAVARAELVATLNAIEDKLNVPRKFNRLVVQGKKQVATLQRENPTALYAGIAAVASVAGLAAWAIVRGIANR</sequence>
<proteinExistence type="predicted"/>
<comment type="caution">
    <text evidence="2">The sequence shown here is derived from an EMBL/GenBank/DDBJ whole genome shotgun (WGS) entry which is preliminary data.</text>
</comment>
<feature type="transmembrane region" description="Helical" evidence="1">
    <location>
        <begin position="58"/>
        <end position="78"/>
    </location>
</feature>